<keyword evidence="1" id="KW-0812">Transmembrane</keyword>
<protein>
    <submittedName>
        <fullName evidence="2">Uncharacterized protein</fullName>
    </submittedName>
</protein>
<organism evidence="2 4">
    <name type="scientific">Dreissena polymorpha</name>
    <name type="common">Zebra mussel</name>
    <name type="synonym">Mytilus polymorpha</name>
    <dbReference type="NCBI Taxonomy" id="45954"/>
    <lineage>
        <taxon>Eukaryota</taxon>
        <taxon>Metazoa</taxon>
        <taxon>Spiralia</taxon>
        <taxon>Lophotrochozoa</taxon>
        <taxon>Mollusca</taxon>
        <taxon>Bivalvia</taxon>
        <taxon>Autobranchia</taxon>
        <taxon>Heteroconchia</taxon>
        <taxon>Euheterodonta</taxon>
        <taxon>Imparidentia</taxon>
        <taxon>Neoheterodontei</taxon>
        <taxon>Myida</taxon>
        <taxon>Dreissenoidea</taxon>
        <taxon>Dreissenidae</taxon>
        <taxon>Dreissena</taxon>
    </lineage>
</organism>
<dbReference type="EMBL" id="JAIWYP010000004">
    <property type="protein sequence ID" value="KAH3830236.1"/>
    <property type="molecule type" value="Genomic_DNA"/>
</dbReference>
<proteinExistence type="predicted"/>
<evidence type="ECO:0000256" key="1">
    <source>
        <dbReference type="SAM" id="Phobius"/>
    </source>
</evidence>
<dbReference type="AlphaFoldDB" id="A0A9D3XZI7"/>
<dbReference type="EMBL" id="JAIWYP010000133">
    <property type="protein sequence ID" value="KAH3689238.1"/>
    <property type="molecule type" value="Genomic_DNA"/>
</dbReference>
<evidence type="ECO:0000313" key="3">
    <source>
        <dbReference type="EMBL" id="KAH3830236.1"/>
    </source>
</evidence>
<sequence>MAAACHGSAFPLMIIVFGAMIDLFVGNAKYSNSLAIVDKCGGLSAFNLTMEGVFSNPESLVYV</sequence>
<feature type="transmembrane region" description="Helical" evidence="1">
    <location>
        <begin position="6"/>
        <end position="25"/>
    </location>
</feature>
<name>A0A9D3XZI7_DREPO</name>
<gene>
    <name evidence="3" type="ORF">DPMN_103476</name>
    <name evidence="2" type="ORF">DPMN_191103</name>
</gene>
<evidence type="ECO:0000313" key="4">
    <source>
        <dbReference type="Proteomes" id="UP000828390"/>
    </source>
</evidence>
<dbReference type="Proteomes" id="UP000828390">
    <property type="component" value="Unassembled WGS sequence"/>
</dbReference>
<keyword evidence="4" id="KW-1185">Reference proteome</keyword>
<comment type="caution">
    <text evidence="2">The sequence shown here is derived from an EMBL/GenBank/DDBJ whole genome shotgun (WGS) entry which is preliminary data.</text>
</comment>
<keyword evidence="1" id="KW-1133">Transmembrane helix</keyword>
<accession>A0A9D3XZI7</accession>
<reference evidence="2" key="1">
    <citation type="journal article" date="2019" name="bioRxiv">
        <title>The Genome of the Zebra Mussel, Dreissena polymorpha: A Resource for Invasive Species Research.</title>
        <authorList>
            <person name="McCartney M.A."/>
            <person name="Auch B."/>
            <person name="Kono T."/>
            <person name="Mallez S."/>
            <person name="Zhang Y."/>
            <person name="Obille A."/>
            <person name="Becker A."/>
            <person name="Abrahante J.E."/>
            <person name="Garbe J."/>
            <person name="Badalamenti J.P."/>
            <person name="Herman A."/>
            <person name="Mangelson H."/>
            <person name="Liachko I."/>
            <person name="Sullivan S."/>
            <person name="Sone E.D."/>
            <person name="Koren S."/>
            <person name="Silverstein K.A.T."/>
            <person name="Beckman K.B."/>
            <person name="Gohl D.M."/>
        </authorList>
    </citation>
    <scope>NUCLEOTIDE SEQUENCE</scope>
    <source>
        <strain evidence="2">Duluth1</strain>
        <tissue evidence="2">Whole animal</tissue>
    </source>
</reference>
<keyword evidence="1" id="KW-0472">Membrane</keyword>
<evidence type="ECO:0000313" key="2">
    <source>
        <dbReference type="EMBL" id="KAH3689238.1"/>
    </source>
</evidence>
<reference evidence="2" key="2">
    <citation type="submission" date="2020-11" db="EMBL/GenBank/DDBJ databases">
        <authorList>
            <person name="McCartney M.A."/>
            <person name="Auch B."/>
            <person name="Kono T."/>
            <person name="Mallez S."/>
            <person name="Becker A."/>
            <person name="Gohl D.M."/>
            <person name="Silverstein K.A.T."/>
            <person name="Koren S."/>
            <person name="Bechman K.B."/>
            <person name="Herman A."/>
            <person name="Abrahante J.E."/>
            <person name="Garbe J."/>
        </authorList>
    </citation>
    <scope>NUCLEOTIDE SEQUENCE</scope>
    <source>
        <strain evidence="2">Duluth1</strain>
        <tissue evidence="2">Whole animal</tissue>
    </source>
</reference>